<evidence type="ECO:0000313" key="1">
    <source>
        <dbReference type="EMBL" id="KAE8357679.1"/>
    </source>
</evidence>
<dbReference type="Proteomes" id="UP000326268">
    <property type="component" value="Unassembled WGS sequence"/>
</dbReference>
<dbReference type="RefSeq" id="XP_031920760.1">
    <property type="nucleotide sequence ID" value="XM_032073673.1"/>
</dbReference>
<name>A0A5N6ZLK6_9EURO</name>
<organism evidence="1 2">
    <name type="scientific">Aspergillus caelatus</name>
    <dbReference type="NCBI Taxonomy" id="61420"/>
    <lineage>
        <taxon>Eukaryota</taxon>
        <taxon>Fungi</taxon>
        <taxon>Dikarya</taxon>
        <taxon>Ascomycota</taxon>
        <taxon>Pezizomycotina</taxon>
        <taxon>Eurotiomycetes</taxon>
        <taxon>Eurotiomycetidae</taxon>
        <taxon>Eurotiales</taxon>
        <taxon>Aspergillaceae</taxon>
        <taxon>Aspergillus</taxon>
        <taxon>Aspergillus subgen. Circumdati</taxon>
    </lineage>
</organism>
<dbReference type="EMBL" id="ML737978">
    <property type="protein sequence ID" value="KAE8357679.1"/>
    <property type="molecule type" value="Genomic_DNA"/>
</dbReference>
<evidence type="ECO:0000313" key="2">
    <source>
        <dbReference type="Proteomes" id="UP000326268"/>
    </source>
</evidence>
<gene>
    <name evidence="1" type="ORF">BDV27DRAFT_164293</name>
</gene>
<dbReference type="GeneID" id="43658119"/>
<proteinExistence type="predicted"/>
<dbReference type="AlphaFoldDB" id="A0A5N6ZLK6"/>
<protein>
    <submittedName>
        <fullName evidence="1">Uncharacterized protein</fullName>
    </submittedName>
</protein>
<accession>A0A5N6ZLK6</accession>
<sequence>MRHRLIVAALGALHMQAARSGDLFLEMGNDQMGSDHGSRKEVAKKWVVDLIQITLWELSIFIVATLINDHTVRQ</sequence>
<reference evidence="1 2" key="1">
    <citation type="submission" date="2019-04" db="EMBL/GenBank/DDBJ databases">
        <title>Friends and foes A comparative genomics studyof 23 Aspergillus species from section Flavi.</title>
        <authorList>
            <consortium name="DOE Joint Genome Institute"/>
            <person name="Kjaerbolling I."/>
            <person name="Vesth T."/>
            <person name="Frisvad J.C."/>
            <person name="Nybo J.L."/>
            <person name="Theobald S."/>
            <person name="Kildgaard S."/>
            <person name="Isbrandt T."/>
            <person name="Kuo A."/>
            <person name="Sato A."/>
            <person name="Lyhne E.K."/>
            <person name="Kogle M.E."/>
            <person name="Wiebenga A."/>
            <person name="Kun R.S."/>
            <person name="Lubbers R.J."/>
            <person name="Makela M.R."/>
            <person name="Barry K."/>
            <person name="Chovatia M."/>
            <person name="Clum A."/>
            <person name="Daum C."/>
            <person name="Haridas S."/>
            <person name="He G."/>
            <person name="LaButti K."/>
            <person name="Lipzen A."/>
            <person name="Mondo S."/>
            <person name="Riley R."/>
            <person name="Salamov A."/>
            <person name="Simmons B.A."/>
            <person name="Magnuson J.K."/>
            <person name="Henrissat B."/>
            <person name="Mortensen U.H."/>
            <person name="Larsen T.O."/>
            <person name="Devries R.P."/>
            <person name="Grigoriev I.V."/>
            <person name="Machida M."/>
            <person name="Baker S.E."/>
            <person name="Andersen M.R."/>
        </authorList>
    </citation>
    <scope>NUCLEOTIDE SEQUENCE [LARGE SCALE GENOMIC DNA]</scope>
    <source>
        <strain evidence="1 2">CBS 763.97</strain>
    </source>
</reference>
<keyword evidence="2" id="KW-1185">Reference proteome</keyword>